<protein>
    <submittedName>
        <fullName evidence="2">Metallophosphoesterase</fullName>
    </submittedName>
</protein>
<accession>A0A0L1LTM0</accession>
<dbReference type="InterPro" id="IPR029052">
    <property type="entry name" value="Metallo-depent_PP-like"/>
</dbReference>
<evidence type="ECO:0000313" key="3">
    <source>
        <dbReference type="Proteomes" id="UP000036955"/>
    </source>
</evidence>
<dbReference type="Proteomes" id="UP000036955">
    <property type="component" value="Unassembled WGS sequence"/>
</dbReference>
<dbReference type="GO" id="GO:0016787">
    <property type="term" value="F:hydrolase activity"/>
    <property type="evidence" value="ECO:0007669"/>
    <property type="project" value="InterPro"/>
</dbReference>
<dbReference type="Pfam" id="PF00149">
    <property type="entry name" value="Metallophos"/>
    <property type="match status" value="1"/>
</dbReference>
<dbReference type="Gene3D" id="3.60.21.10">
    <property type="match status" value="1"/>
</dbReference>
<comment type="caution">
    <text evidence="2">The sequence shown here is derived from an EMBL/GenBank/DDBJ whole genome shotgun (WGS) entry which is preliminary data.</text>
</comment>
<gene>
    <name evidence="2" type="ORF">ACS77_25595</name>
</gene>
<feature type="domain" description="Calcineurin-like phosphoesterase" evidence="1">
    <location>
        <begin position="152"/>
        <end position="333"/>
    </location>
</feature>
<dbReference type="InterPro" id="IPR004843">
    <property type="entry name" value="Calcineurin-like_PHP"/>
</dbReference>
<dbReference type="PATRIC" id="fig|317.197.peg.5164"/>
<proteinExistence type="predicted"/>
<dbReference type="OrthoDB" id="606379at2"/>
<dbReference type="AlphaFoldDB" id="A0A0L1LTM0"/>
<name>A0A0L1LTM0_PSESX</name>
<evidence type="ECO:0000259" key="1">
    <source>
        <dbReference type="Pfam" id="PF00149"/>
    </source>
</evidence>
<evidence type="ECO:0000313" key="2">
    <source>
        <dbReference type="EMBL" id="KNH19476.1"/>
    </source>
</evidence>
<reference evidence="2 3" key="1">
    <citation type="submission" date="2015-06" db="EMBL/GenBank/DDBJ databases">
        <authorList>
            <person name="Hoefler B.C."/>
            <person name="Straight P.D."/>
        </authorList>
    </citation>
    <scope>NUCLEOTIDE SEQUENCE [LARGE SCALE GENOMIC DNA]</scope>
    <source>
        <strain evidence="2 3">Riq4</strain>
    </source>
</reference>
<organism evidence="2 3">
    <name type="scientific">Pseudomonas syringae</name>
    <dbReference type="NCBI Taxonomy" id="317"/>
    <lineage>
        <taxon>Bacteria</taxon>
        <taxon>Pseudomonadati</taxon>
        <taxon>Pseudomonadota</taxon>
        <taxon>Gammaproteobacteria</taxon>
        <taxon>Pseudomonadales</taxon>
        <taxon>Pseudomonadaceae</taxon>
        <taxon>Pseudomonas</taxon>
    </lineage>
</organism>
<dbReference type="EMBL" id="LFQK01000062">
    <property type="protein sequence ID" value="KNH19476.1"/>
    <property type="molecule type" value="Genomic_DNA"/>
</dbReference>
<sequence length="416" mass="46728">MSLVSHWEHEYDKVKLRFHGLFTRLEMAWKKLVSELEPKEYEAIVALLQRGHDQAHYVLKNGDLPDDQPSVPWELAHGLSILHIGNATPLPQSADELQTRVLKDGSLLGCRKWELLDLLWSEALLKWIENLRHHAPFATNPALMRMDSDVTLAIAGDWGTGPFDSHAPAVSVANQMQLAQADFTVHLGDVYYAGTHSQEDVDMVGWPMGKHGSFTLNSNHEMYSGAHGYFKELAKRFPAQQGTSYFALYNDDWLVIGLDTAYASDPINLYMDGALNKEQIDWMKGLPQRKKIMVLSHHQGFDISGHNKTALYQPVCDALGREPDYWYWGHLHNGICYAAQGGLHARCAGHGAIPYGNASELSGHSRVLWSETQNARDEAYPDRVLNGYVKVRLVGENIEETFIGEDGSVRWSSSAH</sequence>
<dbReference type="SUPFAM" id="SSF56300">
    <property type="entry name" value="Metallo-dependent phosphatases"/>
    <property type="match status" value="1"/>
</dbReference>